<keyword evidence="6 7" id="KW-0472">Membrane</keyword>
<dbReference type="PROSITE" id="PS50850">
    <property type="entry name" value="MFS"/>
    <property type="match status" value="1"/>
</dbReference>
<dbReference type="Proteomes" id="UP001316087">
    <property type="component" value="Unassembled WGS sequence"/>
</dbReference>
<feature type="transmembrane region" description="Helical" evidence="7">
    <location>
        <begin position="6"/>
        <end position="26"/>
    </location>
</feature>
<dbReference type="SUPFAM" id="SSF103473">
    <property type="entry name" value="MFS general substrate transporter"/>
    <property type="match status" value="1"/>
</dbReference>
<organism evidence="9 10">
    <name type="scientific">Solibacillus palustris</name>
    <dbReference type="NCBI Taxonomy" id="2908203"/>
    <lineage>
        <taxon>Bacteria</taxon>
        <taxon>Bacillati</taxon>
        <taxon>Bacillota</taxon>
        <taxon>Bacilli</taxon>
        <taxon>Bacillales</taxon>
        <taxon>Caryophanaceae</taxon>
        <taxon>Solibacillus</taxon>
    </lineage>
</organism>
<feature type="transmembrane region" description="Helical" evidence="7">
    <location>
        <begin position="38"/>
        <end position="63"/>
    </location>
</feature>
<dbReference type="EMBL" id="JAKZFC010000002">
    <property type="protein sequence ID" value="MCH7322010.1"/>
    <property type="molecule type" value="Genomic_DNA"/>
</dbReference>
<keyword evidence="10" id="KW-1185">Reference proteome</keyword>
<proteinExistence type="predicted"/>
<comment type="caution">
    <text evidence="9">The sequence shown here is derived from an EMBL/GenBank/DDBJ whole genome shotgun (WGS) entry which is preliminary data.</text>
</comment>
<feature type="transmembrane region" description="Helical" evidence="7">
    <location>
        <begin position="131"/>
        <end position="151"/>
    </location>
</feature>
<name>A0ABS9UCE0_9BACL</name>
<evidence type="ECO:0000313" key="10">
    <source>
        <dbReference type="Proteomes" id="UP001316087"/>
    </source>
</evidence>
<dbReference type="InterPro" id="IPR023845">
    <property type="entry name" value="DUF3817_TM"/>
</dbReference>
<dbReference type="InterPro" id="IPR020846">
    <property type="entry name" value="MFS_dom"/>
</dbReference>
<feature type="transmembrane region" description="Helical" evidence="7">
    <location>
        <begin position="457"/>
        <end position="477"/>
    </location>
</feature>
<evidence type="ECO:0000256" key="3">
    <source>
        <dbReference type="ARBA" id="ARBA00022475"/>
    </source>
</evidence>
<evidence type="ECO:0000313" key="9">
    <source>
        <dbReference type="EMBL" id="MCH7322010.1"/>
    </source>
</evidence>
<keyword evidence="4 7" id="KW-0812">Transmembrane</keyword>
<dbReference type="Gene3D" id="1.20.1250.20">
    <property type="entry name" value="MFS general substrate transporter like domains"/>
    <property type="match status" value="2"/>
</dbReference>
<dbReference type="InterPro" id="IPR036259">
    <property type="entry name" value="MFS_trans_sf"/>
</dbReference>
<protein>
    <submittedName>
        <fullName evidence="9">MFS transporter</fullName>
    </submittedName>
</protein>
<evidence type="ECO:0000256" key="5">
    <source>
        <dbReference type="ARBA" id="ARBA00022989"/>
    </source>
</evidence>
<evidence type="ECO:0000256" key="2">
    <source>
        <dbReference type="ARBA" id="ARBA00022448"/>
    </source>
</evidence>
<feature type="domain" description="Major facilitator superfamily (MFS) profile" evidence="8">
    <location>
        <begin position="106"/>
        <end position="479"/>
    </location>
</feature>
<feature type="transmembrane region" description="Helical" evidence="7">
    <location>
        <begin position="172"/>
        <end position="190"/>
    </location>
</feature>
<feature type="transmembrane region" description="Helical" evidence="7">
    <location>
        <begin position="301"/>
        <end position="324"/>
    </location>
</feature>
<reference evidence="9 10" key="1">
    <citation type="submission" date="2022-03" db="EMBL/GenBank/DDBJ databases">
        <authorList>
            <person name="Jo J.-H."/>
            <person name="Im W.-T."/>
        </authorList>
    </citation>
    <scope>NUCLEOTIDE SEQUENCE [LARGE SCALE GENOMIC DNA]</scope>
    <source>
        <strain evidence="9 10">MA9</strain>
    </source>
</reference>
<dbReference type="NCBIfam" id="TIGR03954">
    <property type="entry name" value="integ_memb_HG"/>
    <property type="match status" value="1"/>
</dbReference>
<evidence type="ECO:0000256" key="6">
    <source>
        <dbReference type="ARBA" id="ARBA00023136"/>
    </source>
</evidence>
<feature type="transmembrane region" description="Helical" evidence="7">
    <location>
        <begin position="231"/>
        <end position="254"/>
    </location>
</feature>
<dbReference type="RefSeq" id="WP_241369057.1">
    <property type="nucleotide sequence ID" value="NZ_JAKZFC010000002.1"/>
</dbReference>
<keyword evidence="2" id="KW-0813">Transport</keyword>
<gene>
    <name evidence="9" type="ORF">LZ480_08900</name>
</gene>
<feature type="transmembrane region" description="Helical" evidence="7">
    <location>
        <begin position="427"/>
        <end position="451"/>
    </location>
</feature>
<accession>A0ABS9UCE0</accession>
<evidence type="ECO:0000256" key="7">
    <source>
        <dbReference type="SAM" id="Phobius"/>
    </source>
</evidence>
<feature type="transmembrane region" description="Helical" evidence="7">
    <location>
        <begin position="196"/>
        <end position="219"/>
    </location>
</feature>
<dbReference type="Pfam" id="PF12823">
    <property type="entry name" value="DUF3817"/>
    <property type="match status" value="1"/>
</dbReference>
<feature type="transmembrane region" description="Helical" evidence="7">
    <location>
        <begin position="108"/>
        <end position="125"/>
    </location>
</feature>
<feature type="transmembrane region" description="Helical" evidence="7">
    <location>
        <begin position="392"/>
        <end position="415"/>
    </location>
</feature>
<comment type="subcellular location">
    <subcellularLocation>
        <location evidence="1">Cell membrane</location>
        <topology evidence="1">Multi-pass membrane protein</topology>
    </subcellularLocation>
</comment>
<dbReference type="PANTHER" id="PTHR23517">
    <property type="entry name" value="RESISTANCE PROTEIN MDTM, PUTATIVE-RELATED-RELATED"/>
    <property type="match status" value="1"/>
</dbReference>
<evidence type="ECO:0000256" key="1">
    <source>
        <dbReference type="ARBA" id="ARBA00004651"/>
    </source>
</evidence>
<keyword evidence="5 7" id="KW-1133">Transmembrane helix</keyword>
<sequence>MKIHPLRILRIIGVLDGLSLITLLFISMPLKYFADLPLFVTVNGSVHGGIFLLYVLAIAIVQLRIQWGVSWSLLSVLVAFIPFGNFVLDVKLRKMEKTMRVKPFPTHWLVYAIIFFSFFDLFVQLPIMSTYALSVGATTFIAGIVVGMYSFMNTFGNIFSGVFTDKIGAFRILVFGLFTSSISLFCYQFVDSPEILIFVRCIHGFSSGFITPAAFTLLANIRRADEQGSGSAVTGAFVGIAAIIGPATGGILASKISVPNVLSFVAVYGIILLIGLFLLLRKISLPMRVKKRVNEKMKWNLGIMKAYGGAFFLMFSQGVLAYLLPIHIQNLGYSSRMSGTLLSVFGIVAVLIFILPTNRIFDFVNAQITLLIGVVLLGIAQIGIGFADDILWLYGTLAMYGVGFAFLFPSINAVLIEATTEKTRGKAYGYFYAFFSIGVVAGSAILGTLNLVGKPGFLFTGAVLFIFSLFVLVTLIASKVPFLKART</sequence>
<dbReference type="InterPro" id="IPR050171">
    <property type="entry name" value="MFS_Transporters"/>
</dbReference>
<dbReference type="Pfam" id="PF07690">
    <property type="entry name" value="MFS_1"/>
    <property type="match status" value="2"/>
</dbReference>
<feature type="transmembrane region" description="Helical" evidence="7">
    <location>
        <begin position="69"/>
        <end position="88"/>
    </location>
</feature>
<evidence type="ECO:0000256" key="4">
    <source>
        <dbReference type="ARBA" id="ARBA00022692"/>
    </source>
</evidence>
<dbReference type="InterPro" id="IPR011701">
    <property type="entry name" value="MFS"/>
</dbReference>
<dbReference type="CDD" id="cd17325">
    <property type="entry name" value="MFS_MdtG_SLC18_like"/>
    <property type="match status" value="1"/>
</dbReference>
<feature type="transmembrane region" description="Helical" evidence="7">
    <location>
        <begin position="368"/>
        <end position="386"/>
    </location>
</feature>
<keyword evidence="3" id="KW-1003">Cell membrane</keyword>
<feature type="transmembrane region" description="Helical" evidence="7">
    <location>
        <begin position="260"/>
        <end position="280"/>
    </location>
</feature>
<feature type="transmembrane region" description="Helical" evidence="7">
    <location>
        <begin position="336"/>
        <end position="356"/>
    </location>
</feature>
<evidence type="ECO:0000259" key="8">
    <source>
        <dbReference type="PROSITE" id="PS50850"/>
    </source>
</evidence>